<accession>A0A8S5U8U1</accession>
<sequence>MTIIYKYSIIKTVKRDEKLLTVTKKSNRPRYAKSKRLPFTTRYAKTENRKPKTDGNRLSCVLGLIVRRKTQKVKRF</sequence>
<evidence type="ECO:0000313" key="1">
    <source>
        <dbReference type="EMBL" id="DAF90872.1"/>
    </source>
</evidence>
<proteinExistence type="predicted"/>
<protein>
    <submittedName>
        <fullName evidence="1">Uncharacterized protein</fullName>
    </submittedName>
</protein>
<reference evidence="1" key="1">
    <citation type="journal article" date="2021" name="Proc. Natl. Acad. Sci. U.S.A.">
        <title>A Catalog of Tens of Thousands of Viruses from Human Metagenomes Reveals Hidden Associations with Chronic Diseases.</title>
        <authorList>
            <person name="Tisza M.J."/>
            <person name="Buck C.B."/>
        </authorList>
    </citation>
    <scope>NUCLEOTIDE SEQUENCE</scope>
    <source>
        <strain evidence="1">CtnMR5</strain>
    </source>
</reference>
<dbReference type="EMBL" id="BK016039">
    <property type="protein sequence ID" value="DAF90872.1"/>
    <property type="molecule type" value="Genomic_DNA"/>
</dbReference>
<organism evidence="1">
    <name type="scientific">Siphoviridae sp. ctnMR5</name>
    <dbReference type="NCBI Taxonomy" id="2825658"/>
    <lineage>
        <taxon>Viruses</taxon>
        <taxon>Duplodnaviria</taxon>
        <taxon>Heunggongvirae</taxon>
        <taxon>Uroviricota</taxon>
        <taxon>Caudoviricetes</taxon>
    </lineage>
</organism>
<name>A0A8S5U8U1_9CAUD</name>